<comment type="caution">
    <text evidence="3">The sequence shown here is derived from an EMBL/GenBank/DDBJ whole genome shotgun (WGS) entry which is preliminary data.</text>
</comment>
<dbReference type="EMBL" id="STGY01000083">
    <property type="protein sequence ID" value="THV33648.1"/>
    <property type="molecule type" value="Genomic_DNA"/>
</dbReference>
<dbReference type="AlphaFoldDB" id="A0A4S8PR55"/>
<dbReference type="PANTHER" id="PTHR36933:SF1">
    <property type="entry name" value="SLL0788 PROTEIN"/>
    <property type="match status" value="1"/>
</dbReference>
<protein>
    <submittedName>
        <fullName evidence="3">DUF305 domain-containing protein</fullName>
    </submittedName>
</protein>
<dbReference type="Gene3D" id="1.20.1260.10">
    <property type="match status" value="1"/>
</dbReference>
<dbReference type="Pfam" id="PF03713">
    <property type="entry name" value="DUF305"/>
    <property type="match status" value="1"/>
</dbReference>
<dbReference type="RefSeq" id="WP_136537529.1">
    <property type="nucleotide sequence ID" value="NZ_STGY01000083.1"/>
</dbReference>
<feature type="signal peptide" evidence="1">
    <location>
        <begin position="1"/>
        <end position="24"/>
    </location>
</feature>
<keyword evidence="4" id="KW-1185">Reference proteome</keyword>
<evidence type="ECO:0000259" key="2">
    <source>
        <dbReference type="Pfam" id="PF03713"/>
    </source>
</evidence>
<reference evidence="4" key="1">
    <citation type="submission" date="2019-04" db="EMBL/GenBank/DDBJ databases">
        <title>Nocardioides xinjiangensis sp. nov.</title>
        <authorList>
            <person name="Liu S."/>
        </authorList>
    </citation>
    <scope>NUCLEOTIDE SEQUENCE [LARGE SCALE GENOMIC DNA]</scope>
    <source>
        <strain evidence="4">18</strain>
    </source>
</reference>
<feature type="domain" description="DUF305" evidence="2">
    <location>
        <begin position="46"/>
        <end position="190"/>
    </location>
</feature>
<gene>
    <name evidence="3" type="ORF">FAB82_26300</name>
</gene>
<dbReference type="PROSITE" id="PS51257">
    <property type="entry name" value="PROKAR_LIPOPROTEIN"/>
    <property type="match status" value="1"/>
</dbReference>
<sequence length="193" mass="20658">MNRTVITRRALAAGVAAVAAMALAACGDDPADDTGSSEEASFNDADVEFAQMMIVHHEQAVEMSAMAADRAQDPEVLELADQIEAAQAPEIETMTGWLEAWGEPVEMSEHSGHGGTMPGMIDEEHMSMMEEASGVEFDTHFAESMIAHHEGAIEMSETEIADGENPDAIALAEAIIDAQQAEITQMEAILERL</sequence>
<evidence type="ECO:0000313" key="3">
    <source>
        <dbReference type="EMBL" id="THV33648.1"/>
    </source>
</evidence>
<accession>A0A4S8PR55</accession>
<organism evidence="3 4">
    <name type="scientific">Glycomyces buryatensis</name>
    <dbReference type="NCBI Taxonomy" id="2570927"/>
    <lineage>
        <taxon>Bacteria</taxon>
        <taxon>Bacillati</taxon>
        <taxon>Actinomycetota</taxon>
        <taxon>Actinomycetes</taxon>
        <taxon>Glycomycetales</taxon>
        <taxon>Glycomycetaceae</taxon>
        <taxon>Glycomyces</taxon>
    </lineage>
</organism>
<dbReference type="PANTHER" id="PTHR36933">
    <property type="entry name" value="SLL0788 PROTEIN"/>
    <property type="match status" value="1"/>
</dbReference>
<dbReference type="OrthoDB" id="26872at2"/>
<dbReference type="InterPro" id="IPR012347">
    <property type="entry name" value="Ferritin-like"/>
</dbReference>
<keyword evidence="1" id="KW-0732">Signal</keyword>
<reference evidence="3 4" key="2">
    <citation type="submission" date="2019-05" db="EMBL/GenBank/DDBJ databases">
        <title>Glycomyces buryatensis sp. nov.</title>
        <authorList>
            <person name="Nikitina E."/>
        </authorList>
    </citation>
    <scope>NUCLEOTIDE SEQUENCE [LARGE SCALE GENOMIC DNA]</scope>
    <source>
        <strain evidence="3 4">18</strain>
    </source>
</reference>
<dbReference type="InterPro" id="IPR005183">
    <property type="entry name" value="DUF305_CopM-like"/>
</dbReference>
<proteinExistence type="predicted"/>
<evidence type="ECO:0000313" key="4">
    <source>
        <dbReference type="Proteomes" id="UP000308760"/>
    </source>
</evidence>
<evidence type="ECO:0000256" key="1">
    <source>
        <dbReference type="SAM" id="SignalP"/>
    </source>
</evidence>
<feature type="chain" id="PRO_5038864820" evidence="1">
    <location>
        <begin position="25"/>
        <end position="193"/>
    </location>
</feature>
<name>A0A4S8PR55_9ACTN</name>
<dbReference type="Proteomes" id="UP000308760">
    <property type="component" value="Unassembled WGS sequence"/>
</dbReference>